<organism evidence="1 2">
    <name type="scientific">Ilyodon furcidens</name>
    <name type="common">goldbreast splitfin</name>
    <dbReference type="NCBI Taxonomy" id="33524"/>
    <lineage>
        <taxon>Eukaryota</taxon>
        <taxon>Metazoa</taxon>
        <taxon>Chordata</taxon>
        <taxon>Craniata</taxon>
        <taxon>Vertebrata</taxon>
        <taxon>Euteleostomi</taxon>
        <taxon>Actinopterygii</taxon>
        <taxon>Neopterygii</taxon>
        <taxon>Teleostei</taxon>
        <taxon>Neoteleostei</taxon>
        <taxon>Acanthomorphata</taxon>
        <taxon>Ovalentaria</taxon>
        <taxon>Atherinomorphae</taxon>
        <taxon>Cyprinodontiformes</taxon>
        <taxon>Goodeidae</taxon>
        <taxon>Ilyodon</taxon>
    </lineage>
</organism>
<evidence type="ECO:0000313" key="1">
    <source>
        <dbReference type="EMBL" id="MEQ2243088.1"/>
    </source>
</evidence>
<evidence type="ECO:0000313" key="2">
    <source>
        <dbReference type="Proteomes" id="UP001482620"/>
    </source>
</evidence>
<accession>A0ABV0UG21</accession>
<keyword evidence="2" id="KW-1185">Reference proteome</keyword>
<sequence>MFYGSPVQNATNKSFIEKCMKSICRQYAKIISKFFFEKLSRKFRMYFIILQMETIKYQGFNLPFIHPFSISTSSVQGYGGAGAYLQQSTGERRAPPWTGCQSIAGQHRDTQGKQPFTHPFIP</sequence>
<gene>
    <name evidence="1" type="ORF">ILYODFUR_003484</name>
</gene>
<dbReference type="EMBL" id="JAHRIQ010069693">
    <property type="protein sequence ID" value="MEQ2243088.1"/>
    <property type="molecule type" value="Genomic_DNA"/>
</dbReference>
<reference evidence="1 2" key="1">
    <citation type="submission" date="2021-06" db="EMBL/GenBank/DDBJ databases">
        <authorList>
            <person name="Palmer J.M."/>
        </authorList>
    </citation>
    <scope>NUCLEOTIDE SEQUENCE [LARGE SCALE GENOMIC DNA]</scope>
    <source>
        <strain evidence="2">if_2019</strain>
        <tissue evidence="1">Muscle</tissue>
    </source>
</reference>
<comment type="caution">
    <text evidence="1">The sequence shown here is derived from an EMBL/GenBank/DDBJ whole genome shotgun (WGS) entry which is preliminary data.</text>
</comment>
<protein>
    <submittedName>
        <fullName evidence="1">Uncharacterized protein</fullName>
    </submittedName>
</protein>
<dbReference type="Proteomes" id="UP001482620">
    <property type="component" value="Unassembled WGS sequence"/>
</dbReference>
<proteinExistence type="predicted"/>
<name>A0ABV0UG21_9TELE</name>